<keyword evidence="6" id="KW-0597">Phosphoprotein</keyword>
<dbReference type="InterPro" id="IPR001789">
    <property type="entry name" value="Sig_transdc_resp-reg_receiver"/>
</dbReference>
<evidence type="ECO:0000313" key="10">
    <source>
        <dbReference type="Proteomes" id="UP000199158"/>
    </source>
</evidence>
<dbReference type="InterPro" id="IPR020449">
    <property type="entry name" value="Tscrpt_reg_AraC-type_HTH"/>
</dbReference>
<proteinExistence type="predicted"/>
<keyword evidence="2" id="KW-0805">Transcription regulation</keyword>
<dbReference type="Pfam" id="PF00072">
    <property type="entry name" value="Response_reg"/>
    <property type="match status" value="1"/>
</dbReference>
<dbReference type="InterPro" id="IPR018062">
    <property type="entry name" value="HTH_AraC-typ_CS"/>
</dbReference>
<dbReference type="PANTHER" id="PTHR43280:SF28">
    <property type="entry name" value="HTH-TYPE TRANSCRIPTIONAL ACTIVATOR RHAS"/>
    <property type="match status" value="1"/>
</dbReference>
<dbReference type="PRINTS" id="PR00032">
    <property type="entry name" value="HTHARAC"/>
</dbReference>
<dbReference type="PANTHER" id="PTHR43280">
    <property type="entry name" value="ARAC-FAMILY TRANSCRIPTIONAL REGULATOR"/>
    <property type="match status" value="1"/>
</dbReference>
<organism evidence="9 10">
    <name type="scientific">Hydrogenoanaerobacterium saccharovorans</name>
    <dbReference type="NCBI Taxonomy" id="474960"/>
    <lineage>
        <taxon>Bacteria</taxon>
        <taxon>Bacillati</taxon>
        <taxon>Bacillota</taxon>
        <taxon>Clostridia</taxon>
        <taxon>Eubacteriales</taxon>
        <taxon>Oscillospiraceae</taxon>
        <taxon>Hydrogenoanaerobacterium</taxon>
    </lineage>
</organism>
<dbReference type="SMART" id="SM00342">
    <property type="entry name" value="HTH_ARAC"/>
    <property type="match status" value="1"/>
</dbReference>
<dbReference type="GO" id="GO:0043565">
    <property type="term" value="F:sequence-specific DNA binding"/>
    <property type="evidence" value="ECO:0007669"/>
    <property type="project" value="InterPro"/>
</dbReference>
<dbReference type="RefSeq" id="WP_092754195.1">
    <property type="nucleotide sequence ID" value="NZ_FOCG01000001.1"/>
</dbReference>
<feature type="domain" description="HTH araC/xylS-type" evidence="7">
    <location>
        <begin position="426"/>
        <end position="524"/>
    </location>
</feature>
<evidence type="ECO:0000259" key="7">
    <source>
        <dbReference type="PROSITE" id="PS01124"/>
    </source>
</evidence>
<reference evidence="9 10" key="1">
    <citation type="submission" date="2016-10" db="EMBL/GenBank/DDBJ databases">
        <authorList>
            <person name="de Groot N.N."/>
        </authorList>
    </citation>
    <scope>NUCLEOTIDE SEQUENCE [LARGE SCALE GENOMIC DNA]</scope>
    <source>
        <strain evidence="9 10">CGMCC 1.5070</strain>
    </source>
</reference>
<dbReference type="SUPFAM" id="SSF52172">
    <property type="entry name" value="CheY-like"/>
    <property type="match status" value="1"/>
</dbReference>
<dbReference type="STRING" id="474960.SAMN05216180_2045"/>
<dbReference type="PROSITE" id="PS00041">
    <property type="entry name" value="HTH_ARAC_FAMILY_1"/>
    <property type="match status" value="1"/>
</dbReference>
<comment type="function">
    <text evidence="5">May play the central regulatory role in sporulation. It may be an element of the effector pathway responsible for the activation of sporulation genes in response to nutritional stress. Spo0A may act in concert with spo0H (a sigma factor) to control the expression of some genes that are critical to the sporulation process.</text>
</comment>
<dbReference type="GO" id="GO:0003700">
    <property type="term" value="F:DNA-binding transcription factor activity"/>
    <property type="evidence" value="ECO:0007669"/>
    <property type="project" value="InterPro"/>
</dbReference>
<protein>
    <recommendedName>
        <fullName evidence="1">Stage 0 sporulation protein A homolog</fullName>
    </recommendedName>
</protein>
<dbReference type="OrthoDB" id="9791615at2"/>
<dbReference type="EMBL" id="FOCG01000001">
    <property type="protein sequence ID" value="SEM85161.1"/>
    <property type="molecule type" value="Genomic_DNA"/>
</dbReference>
<gene>
    <name evidence="9" type="ORF">SAMN05216180_2045</name>
</gene>
<dbReference type="PROSITE" id="PS01124">
    <property type="entry name" value="HTH_ARAC_FAMILY_2"/>
    <property type="match status" value="1"/>
</dbReference>
<evidence type="ECO:0000256" key="1">
    <source>
        <dbReference type="ARBA" id="ARBA00018672"/>
    </source>
</evidence>
<dbReference type="Gene3D" id="1.10.10.60">
    <property type="entry name" value="Homeodomain-like"/>
    <property type="match status" value="2"/>
</dbReference>
<evidence type="ECO:0000256" key="6">
    <source>
        <dbReference type="PROSITE-ProRule" id="PRU00169"/>
    </source>
</evidence>
<evidence type="ECO:0000313" key="9">
    <source>
        <dbReference type="EMBL" id="SEM85161.1"/>
    </source>
</evidence>
<dbReference type="InterPro" id="IPR011006">
    <property type="entry name" value="CheY-like_superfamily"/>
</dbReference>
<keyword evidence="10" id="KW-1185">Reference proteome</keyword>
<keyword evidence="4" id="KW-0804">Transcription</keyword>
<evidence type="ECO:0000259" key="8">
    <source>
        <dbReference type="PROSITE" id="PS50110"/>
    </source>
</evidence>
<dbReference type="PROSITE" id="PS50110">
    <property type="entry name" value="RESPONSE_REGULATORY"/>
    <property type="match status" value="1"/>
</dbReference>
<dbReference type="CDD" id="cd17536">
    <property type="entry name" value="REC_YesN-like"/>
    <property type="match status" value="1"/>
</dbReference>
<evidence type="ECO:0000256" key="5">
    <source>
        <dbReference type="ARBA" id="ARBA00024867"/>
    </source>
</evidence>
<feature type="domain" description="Response regulatory" evidence="8">
    <location>
        <begin position="3"/>
        <end position="120"/>
    </location>
</feature>
<dbReference type="Pfam" id="PF12833">
    <property type="entry name" value="HTH_18"/>
    <property type="match status" value="1"/>
</dbReference>
<dbReference type="SMART" id="SM00448">
    <property type="entry name" value="REC"/>
    <property type="match status" value="1"/>
</dbReference>
<dbReference type="GO" id="GO:0000160">
    <property type="term" value="P:phosphorelay signal transduction system"/>
    <property type="evidence" value="ECO:0007669"/>
    <property type="project" value="InterPro"/>
</dbReference>
<dbReference type="Proteomes" id="UP000199158">
    <property type="component" value="Unassembled WGS sequence"/>
</dbReference>
<accession>A0A1H8BQK1</accession>
<name>A0A1H8BQK1_9FIRM</name>
<feature type="modified residue" description="4-aspartylphosphate" evidence="6">
    <location>
        <position position="55"/>
    </location>
</feature>
<dbReference type="AlphaFoldDB" id="A0A1H8BQK1"/>
<evidence type="ECO:0000256" key="3">
    <source>
        <dbReference type="ARBA" id="ARBA00023125"/>
    </source>
</evidence>
<dbReference type="InterPro" id="IPR018060">
    <property type="entry name" value="HTH_AraC"/>
</dbReference>
<evidence type="ECO:0000256" key="4">
    <source>
        <dbReference type="ARBA" id="ARBA00023163"/>
    </source>
</evidence>
<sequence length="524" mass="60179">MYRALIVDDEMAARETLKCLIEWEKVGFEQPVCANNGLEALELYKQNRFDVVFTDIEMPLMDGLKLIEKIRELCPQQKIVIISCHENFAYARRAIRMGVEDYLIKDLMDEDELCVHMVNLKSQLEDQTSYSDIQKGFDINDIVERLIVEDETITPQEREIAQERLGLNKKEAIAALSVIVDSYGKMKAKLKHETNTWHQNMAAFKAKLQSNSLASVEIKESEYLLIFQAGDSFSMLNFINSSIQYANHIRSLANELGISSVSIGISNFSSKLDIPALYDQALQASGMRVVAGLNKNLMYHGIGTQRKTFDKTTLDRSVRQVHELLFAKDIHCLKLVRRLYAADLMDGFMELNYYRYLNTRLYGVAFHYIDQNDIDYNELFHNNLLDIEEIAAMETAKQMADCFCEIFGILIEQGKNSIKNDGSLAQRAKHVIEQNYEKDITLGDIADMLHVHKGYLCRVFKEETGENLMQFVINCKIDKAKEMLTGTSLKLYEISEKLGFASPQYFSSVFKRHTNLTPNEFKKQ</sequence>
<dbReference type="Gene3D" id="3.40.50.2300">
    <property type="match status" value="1"/>
</dbReference>
<dbReference type="InterPro" id="IPR009057">
    <property type="entry name" value="Homeodomain-like_sf"/>
</dbReference>
<dbReference type="SUPFAM" id="SSF46689">
    <property type="entry name" value="Homeodomain-like"/>
    <property type="match status" value="2"/>
</dbReference>
<evidence type="ECO:0000256" key="2">
    <source>
        <dbReference type="ARBA" id="ARBA00023015"/>
    </source>
</evidence>
<keyword evidence="3" id="KW-0238">DNA-binding</keyword>